<keyword evidence="2" id="KW-1133">Transmembrane helix</keyword>
<dbReference type="RefSeq" id="WP_101298583.1">
    <property type="nucleotide sequence ID" value="NZ_CP025197.1"/>
</dbReference>
<accession>A0A2K9DXA6</accession>
<sequence>MEELDENEKTLKKLNNKKATKKNEEFRAQVTSKISEFKKSLEELKQISEGIDDFDEPETARIEAILKEVESSFFGEQPENPIGNELPHRNVSNEPKVVSTGGEAAAFYISGIEEGNYEELPIEPQSEDLAETDETRLNLEIKELAESLDSVVDMYEYVRNNIDFEPYYGSRKGASGALAQKSGNDYDQASLLIAMLRYKNIPARYVRGLAEIDIDKAMEWAQAETPEAAAKILAAAGIPVTTIVSGGKIIAVCMEHVWVEAYVPYGRYRGTQNEGEKIWVPLDPSFKEYERVEGITTIEDVIEVDRDSISDAVEIVDEETEKVSSVDIELYEDLIDDAVERLQEYIVNNNLEDRTYLEVFGGSRIATREIELLPLSLPYKTRGGKQRFSKVSEEYSDMVSFRVYGQDAFGLNFTGPRDFNVKYKAVDLFNKKVTLSYEPATQGDANIIKEYGDIFSAPPYLVEMVPVLKIDGETVAKGKPIGLGYRQQFEIGMKSAGQSEELVKNDVIAGSFYNVGFNYQKISAYELDSISSKLGGIEYTEDKIYSDEQLGEILNFIAKAYFAELGFMDELLAENMNVSSVRQLSQCITGVRANVNYLFMAPVELTGGGLYIDVDRNVYSVVSRNGNKDASRNYMIISGIMGSALEHSIWEQATGVEAVSTIKVMEIAQEQDIPIYTLSKVDFAEKRDKLNLSDSVMEEISNAINSGKIVIAASEEIQLGDWNGAGYIVMDPHTGAAGYMISGGIAGGASSVMVNTALLLDLGLVIWDLVEIAQMFIIAISLAPVNFVIALAIGCVAVVLLSFILMSLIEILDLYIDYVEGDGEAGDKLINNAIFNAGITLGVVGLGKFVKFLAQKVVVSKLIGALGEETAEKLLKEMTPFELSKSYRKLNKAGVSNDIIREYAEKWGKNGLEWLNTNSVLNFTGSELRKLARLGDNLYNYTDEFLTAFKYSGCQDEIIEGIFKYGDDIADVLTKHGDDAVRAISRYGDDAVELIAKHGDEAVRAISKYGEEGLTAIYYYGDQLVDLVRIHGDDVVEHAIKYGDDAVELIAKHGDEAVRAISKYGEEGLTAIYYYGDQLVDLARIHGDDVVEHAIKYGDDAVEVITKYGDDALEAISKNIDPDLIKQLDDLGIKPSDYDNFRITGRESAEKVAKAVENAKYTRAILQEMPGFMDDMASVLDNVGMSIDRFNELMALPADLLSDADRAAMKAIRDAIPMPTEETIMQKVIPQGDIANYISGEYKGVGGYITKAQDVKQLKNYDDIYNSLRLDYVDSDFNPATDECVGVIKFKTPDISKIDIPYSPDMGGNVVNKPPFTGNGFTAATNGQAIPEFRIDGFIDVDDGAELYMVTKDGVEILVAIYSEDLGRFVDILK</sequence>
<evidence type="ECO:0000313" key="4">
    <source>
        <dbReference type="EMBL" id="AUG56152.1"/>
    </source>
</evidence>
<proteinExistence type="predicted"/>
<dbReference type="PANTHER" id="PTHR33490">
    <property type="entry name" value="BLR5614 PROTEIN-RELATED"/>
    <property type="match status" value="1"/>
</dbReference>
<dbReference type="Proteomes" id="UP000233534">
    <property type="component" value="Chromosome"/>
</dbReference>
<evidence type="ECO:0000259" key="3">
    <source>
        <dbReference type="Pfam" id="PF01841"/>
    </source>
</evidence>
<evidence type="ECO:0000256" key="1">
    <source>
        <dbReference type="SAM" id="MobiDB-lite"/>
    </source>
</evidence>
<dbReference type="Gene3D" id="3.10.620.30">
    <property type="match status" value="1"/>
</dbReference>
<dbReference type="Pfam" id="PF01841">
    <property type="entry name" value="Transglut_core"/>
    <property type="match status" value="1"/>
</dbReference>
<dbReference type="SUPFAM" id="SSF54001">
    <property type="entry name" value="Cysteine proteinases"/>
    <property type="match status" value="1"/>
</dbReference>
<keyword evidence="5" id="KW-1185">Reference proteome</keyword>
<evidence type="ECO:0000313" key="5">
    <source>
        <dbReference type="Proteomes" id="UP000233534"/>
    </source>
</evidence>
<dbReference type="PANTHER" id="PTHR33490:SF6">
    <property type="entry name" value="SLL1049 PROTEIN"/>
    <property type="match status" value="1"/>
</dbReference>
<keyword evidence="2" id="KW-0812">Transmembrane</keyword>
<protein>
    <submittedName>
        <fullName evidence="4">Transglutaminase-like superfamily protein</fullName>
    </submittedName>
</protein>
<reference evidence="4 5" key="1">
    <citation type="submission" date="2017-12" db="EMBL/GenBank/DDBJ databases">
        <title>Complete genome sequence of Herbivorax saccincola GGR1, a novel Cellulosome-producing hydrolytic bacterium in a thermophilic biogas plant, established by Illumina and Nanopore MinION sequencing.</title>
        <authorList>
            <person name="Pechtl A."/>
            <person name="Ruckert C."/>
            <person name="Koeck D.E."/>
            <person name="Maus I."/>
            <person name="Winkler A."/>
            <person name="Kalinowski J."/>
            <person name="Puhler A."/>
            <person name="Schwarz W.W."/>
            <person name="Zverlov V.V."/>
            <person name="Schluter A."/>
            <person name="Liebl W."/>
        </authorList>
    </citation>
    <scope>NUCLEOTIDE SEQUENCE [LARGE SCALE GENOMIC DNA]</scope>
    <source>
        <strain evidence="5">SR1</strain>
    </source>
</reference>
<feature type="region of interest" description="Disordered" evidence="1">
    <location>
        <begin position="1"/>
        <end position="22"/>
    </location>
</feature>
<dbReference type="InterPro" id="IPR002931">
    <property type="entry name" value="Transglutaminase-like"/>
</dbReference>
<dbReference type="EMBL" id="CP025197">
    <property type="protein sequence ID" value="AUG56152.1"/>
    <property type="molecule type" value="Genomic_DNA"/>
</dbReference>
<dbReference type="InterPro" id="IPR038765">
    <property type="entry name" value="Papain-like_cys_pep_sf"/>
</dbReference>
<feature type="transmembrane region" description="Helical" evidence="2">
    <location>
        <begin position="787"/>
        <end position="809"/>
    </location>
</feature>
<keyword evidence="2" id="KW-0472">Membrane</keyword>
<feature type="domain" description="Transglutaminase-like" evidence="3">
    <location>
        <begin position="145"/>
        <end position="284"/>
    </location>
</feature>
<evidence type="ECO:0000256" key="2">
    <source>
        <dbReference type="SAM" id="Phobius"/>
    </source>
</evidence>
<dbReference type="KEGG" id="hsc:HVS_00890"/>
<name>A0A2K9DXA6_9FIRM</name>
<organism evidence="4 5">
    <name type="scientific">Acetivibrio saccincola</name>
    <dbReference type="NCBI Taxonomy" id="1677857"/>
    <lineage>
        <taxon>Bacteria</taxon>
        <taxon>Bacillati</taxon>
        <taxon>Bacillota</taxon>
        <taxon>Clostridia</taxon>
        <taxon>Eubacteriales</taxon>
        <taxon>Oscillospiraceae</taxon>
        <taxon>Acetivibrio</taxon>
    </lineage>
</organism>
<gene>
    <name evidence="4" type="ORF">HVS_00890</name>
</gene>